<gene>
    <name evidence="2" type="ORF">OMP39_14155</name>
</gene>
<dbReference type="RefSeq" id="WP_264892427.1">
    <property type="nucleotide sequence ID" value="NZ_CP110257.1"/>
</dbReference>
<keyword evidence="1" id="KW-0472">Membrane</keyword>
<evidence type="ECO:0000313" key="2">
    <source>
        <dbReference type="EMBL" id="UZD54785.1"/>
    </source>
</evidence>
<sequence length="470" mass="52741">MPLQRARTRLRRRRAWLNRVWRPRAGATTWWAWTESALLPLLVLAAAWQLSPADPLALRGGFPWVWFGAWLAAVRYGAGYGLLGAALYAAVWWWNHGSFAAPGAQFDFPGEFFLGGTLMTLVLGEFGSAYRRSERLHRETAADLEVRLERTKRRLFIVKEALATLEQELVDRPLTLRDALLDFRQLCAQWQREHPDADEDDRIRLPQATGFLQLLSQSCRVVESAIFVRDAAASRGWRKAASLGHELPDLDDTHPLIGTVLENRHAAHIAQESLGEADTSDWVYAAVVRCAEDGEVQALLAAHTMPFMSFEQTNLQRLQVLVDAYRDFVEREQGVGPLREAWPEAPIELQQEWTALTRLGRRARLHSQAVLWTLPQSLNPGQRARLEQAQPVESESWLIDGAAGKAAWVTVLPLVSAAALNAYLQNMEETLEAVLGEPAQDIEPVVYTVDAAGSFARLRDDVRQHLRGGS</sequence>
<evidence type="ECO:0000256" key="1">
    <source>
        <dbReference type="SAM" id="Phobius"/>
    </source>
</evidence>
<accession>A0ABY6MS00</accession>
<protein>
    <recommendedName>
        <fullName evidence="4">PelD GGDEF domain-containing protein</fullName>
    </recommendedName>
</protein>
<keyword evidence="3" id="KW-1185">Reference proteome</keyword>
<proteinExistence type="predicted"/>
<dbReference type="InterPro" id="IPR029016">
    <property type="entry name" value="GAF-like_dom_sf"/>
</dbReference>
<feature type="transmembrane region" description="Helical" evidence="1">
    <location>
        <begin position="69"/>
        <end position="91"/>
    </location>
</feature>
<reference evidence="2" key="1">
    <citation type="submission" date="2022-10" db="EMBL/GenBank/DDBJ databases">
        <title>Complete genome sequence of Schlegelella aquatica LMG 23380.</title>
        <authorList>
            <person name="Musilova J."/>
            <person name="Kourilova X."/>
            <person name="Bezdicek M."/>
            <person name="Hermankova K."/>
            <person name="Obruca S."/>
            <person name="Sedlar K."/>
        </authorList>
    </citation>
    <scope>NUCLEOTIDE SEQUENCE</scope>
    <source>
        <strain evidence="2">LMG 23380</strain>
    </source>
</reference>
<keyword evidence="1" id="KW-1133">Transmembrane helix</keyword>
<organism evidence="2 3">
    <name type="scientific">Caldimonas aquatica</name>
    <dbReference type="NCBI Taxonomy" id="376175"/>
    <lineage>
        <taxon>Bacteria</taxon>
        <taxon>Pseudomonadati</taxon>
        <taxon>Pseudomonadota</taxon>
        <taxon>Betaproteobacteria</taxon>
        <taxon>Burkholderiales</taxon>
        <taxon>Sphaerotilaceae</taxon>
        <taxon>Caldimonas</taxon>
    </lineage>
</organism>
<dbReference type="EMBL" id="CP110257">
    <property type="protein sequence ID" value="UZD54785.1"/>
    <property type="molecule type" value="Genomic_DNA"/>
</dbReference>
<dbReference type="Gene3D" id="3.30.450.40">
    <property type="match status" value="1"/>
</dbReference>
<keyword evidence="1" id="KW-0812">Transmembrane</keyword>
<name>A0ABY6MS00_9BURK</name>
<dbReference type="Proteomes" id="UP001163266">
    <property type="component" value="Chromosome"/>
</dbReference>
<feature type="transmembrane region" description="Helical" evidence="1">
    <location>
        <begin position="112"/>
        <end position="130"/>
    </location>
</feature>
<evidence type="ECO:0008006" key="4">
    <source>
        <dbReference type="Google" id="ProtNLM"/>
    </source>
</evidence>
<evidence type="ECO:0000313" key="3">
    <source>
        <dbReference type="Proteomes" id="UP001163266"/>
    </source>
</evidence>